<dbReference type="AlphaFoldDB" id="A0A9D1KC54"/>
<evidence type="ECO:0000259" key="1">
    <source>
        <dbReference type="Pfam" id="PF12705"/>
    </source>
</evidence>
<dbReference type="Proteomes" id="UP000886722">
    <property type="component" value="Unassembled WGS sequence"/>
</dbReference>
<dbReference type="SUPFAM" id="SSF52980">
    <property type="entry name" value="Restriction endonuclease-like"/>
    <property type="match status" value="1"/>
</dbReference>
<name>A0A9D1KC54_9BACT</name>
<reference evidence="2" key="2">
    <citation type="journal article" date="2021" name="PeerJ">
        <title>Extensive microbial diversity within the chicken gut microbiome revealed by metagenomics and culture.</title>
        <authorList>
            <person name="Gilroy R."/>
            <person name="Ravi A."/>
            <person name="Getino M."/>
            <person name="Pursley I."/>
            <person name="Horton D.L."/>
            <person name="Alikhan N.F."/>
            <person name="Baker D."/>
            <person name="Gharbi K."/>
            <person name="Hall N."/>
            <person name="Watson M."/>
            <person name="Adriaenssens E.M."/>
            <person name="Foster-Nyarko E."/>
            <person name="Jarju S."/>
            <person name="Secka A."/>
            <person name="Antonio M."/>
            <person name="Oren A."/>
            <person name="Chaudhuri R.R."/>
            <person name="La Ragione R."/>
            <person name="Hildebrand F."/>
            <person name="Pallen M.J."/>
        </authorList>
    </citation>
    <scope>NUCLEOTIDE SEQUENCE</scope>
    <source>
        <strain evidence="2">21143</strain>
    </source>
</reference>
<evidence type="ECO:0000313" key="3">
    <source>
        <dbReference type="Proteomes" id="UP000886722"/>
    </source>
</evidence>
<dbReference type="InterPro" id="IPR038726">
    <property type="entry name" value="PDDEXK_AddAB-type"/>
</dbReference>
<dbReference type="InterPro" id="IPR011335">
    <property type="entry name" value="Restrct_endonuc-II-like"/>
</dbReference>
<reference evidence="2" key="1">
    <citation type="submission" date="2020-10" db="EMBL/GenBank/DDBJ databases">
        <authorList>
            <person name="Gilroy R."/>
        </authorList>
    </citation>
    <scope>NUCLEOTIDE SEQUENCE</scope>
    <source>
        <strain evidence="2">21143</strain>
    </source>
</reference>
<accession>A0A9D1KC54</accession>
<dbReference type="InterPro" id="IPR011604">
    <property type="entry name" value="PDDEXK-like_dom_sf"/>
</dbReference>
<dbReference type="Gene3D" id="3.90.320.10">
    <property type="match status" value="1"/>
</dbReference>
<feature type="domain" description="PD-(D/E)XK endonuclease-like" evidence="1">
    <location>
        <begin position="672"/>
        <end position="960"/>
    </location>
</feature>
<dbReference type="InterPro" id="IPR027417">
    <property type="entry name" value="P-loop_NTPase"/>
</dbReference>
<proteinExistence type="predicted"/>
<evidence type="ECO:0000313" key="2">
    <source>
        <dbReference type="EMBL" id="HIT39028.1"/>
    </source>
</evidence>
<gene>
    <name evidence="2" type="ORF">IAD06_03170</name>
</gene>
<dbReference type="SUPFAM" id="SSF52540">
    <property type="entry name" value="P-loop containing nucleoside triphosphate hydrolases"/>
    <property type="match status" value="1"/>
</dbReference>
<dbReference type="EMBL" id="DVKT01000022">
    <property type="protein sequence ID" value="HIT39028.1"/>
    <property type="molecule type" value="Genomic_DNA"/>
</dbReference>
<dbReference type="Pfam" id="PF12705">
    <property type="entry name" value="PDDEXK_1"/>
    <property type="match status" value="1"/>
</dbReference>
<protein>
    <submittedName>
        <fullName evidence="2">PD-(D/E)XK nuclease family protein</fullName>
    </submittedName>
</protein>
<comment type="caution">
    <text evidence="2">The sequence shown here is derived from an EMBL/GenBank/DDBJ whole genome shotgun (WGS) entry which is preliminary data.</text>
</comment>
<organism evidence="2 3">
    <name type="scientific">Candidatus Caccoplasma intestinavium</name>
    <dbReference type="NCBI Taxonomy" id="2840716"/>
    <lineage>
        <taxon>Bacteria</taxon>
        <taxon>Pseudomonadati</taxon>
        <taxon>Bacteroidota</taxon>
        <taxon>Bacteroidia</taxon>
        <taxon>Bacteroidales</taxon>
        <taxon>Bacteroidaceae</taxon>
        <taxon>Bacteroidaceae incertae sedis</taxon>
        <taxon>Candidatus Caccoplasma</taxon>
    </lineage>
</organism>
<sequence>MKPFLGQVAEAFYREYNRDIQNMVFVFPNRRAGIFFKKYLSDIIDGPIFSPTVTTVSDLFIQLSELQPADHIYLLFSLYRHYSDLCPQKESFDEFVPLGETLLNDFDDVDKYMVDARQLFTNIHDLKEIDSRFGSPLTEEQISYIRRFWKNFMPIGESDNKSHFITLWEILYSLYERFRNDLRNNSMGYEGMIFREVAERADTGLILPYQKIVFVGLNVLNRAEESLMKTLKKNGIADFYWDNNAPTLQDEYNRASYFLKPNVKEFPSLLQLEKEQGNYVYPDIELLGVPSAVGQAKQCEIILQELMKSNAIPAPQKALNTAIVLPDEHLLLPMLYAIPSTISPINITMGYTLSNTTVAGLLDILADLQKHTRPNGDETLFYHRSVLSLLSNRYLQLSGQSAINHLTDDIRKHNKIFIPQKELGVTPLLRRIFVPLKNADEVCDYLLDLLAILQEELNVDTTDNPNENSPEISVIALEREFIYHYYLSINRLKGIMQENRIEMNVVTFFKLLKKLTAGISIPFEGEPLSGLQIMGVLETRALDFENLIILSMNEGIFPVKKVASSLIPYNLRKGFDLSTTEHQDSIYAYYFYRLIHRAKRVFLLYDTRTEDMASGEVSRYVYQMKYHYRLPIEEKMIGYPIMAKKIRDIVVPKDKYVMSQLLRYHKGGDRYLSASAINTYITCPLQFYLSYVEKFQEIDDVSEGVDAGVFGSIYHSVMQQIYDRMTGSPIQAESLKAIEKDDKHITAFIEQAFAENYFKTPQKPKALTGQNYLVGEVIRKYVKKTLEIDRAFTPFTYLTSEREIKQSHAIDTDREILLKGFIDRMDMKDGKIRIVDYKTGKDKIDFRNIEELFDKEKKDRRKAIMQVLMYAMMVTDEDHLSNPIAPAIYRVQELFSPQKFRADIKMGFSSLDDYAQVDQEFRKEFDKCLQEIFNPDMPFVQSAHIGEDGPCSYCAFASICLQSAQ</sequence>